<evidence type="ECO:0000313" key="1">
    <source>
        <dbReference type="EMBL" id="KTD66095.1"/>
    </source>
</evidence>
<dbReference type="Proteomes" id="UP000054877">
    <property type="component" value="Unassembled WGS sequence"/>
</dbReference>
<keyword evidence="2" id="KW-1185">Reference proteome</keyword>
<accession>A0A0W0ZAK4</accession>
<organism evidence="1 2">
    <name type="scientific">Legionella spiritensis</name>
    <dbReference type="NCBI Taxonomy" id="452"/>
    <lineage>
        <taxon>Bacteria</taxon>
        <taxon>Pseudomonadati</taxon>
        <taxon>Pseudomonadota</taxon>
        <taxon>Gammaproteobacteria</taxon>
        <taxon>Legionellales</taxon>
        <taxon>Legionellaceae</taxon>
        <taxon>Legionella</taxon>
    </lineage>
</organism>
<evidence type="ECO:0000313" key="2">
    <source>
        <dbReference type="Proteomes" id="UP000054877"/>
    </source>
</evidence>
<protein>
    <submittedName>
        <fullName evidence="1">Uncharacterized protein</fullName>
    </submittedName>
</protein>
<proteinExistence type="predicted"/>
<dbReference type="AlphaFoldDB" id="A0A0W0ZAK4"/>
<name>A0A0W0ZAK4_LEGSP</name>
<gene>
    <name evidence="1" type="ORF">Lspi_0158</name>
</gene>
<sequence>MRENVPNWHIKPAIEPQASLRATAFSQKWCEEKLVRRAYALPSDVSFNGRPQTQALFKS</sequence>
<dbReference type="EMBL" id="LNYX01000002">
    <property type="protein sequence ID" value="KTD66095.1"/>
    <property type="molecule type" value="Genomic_DNA"/>
</dbReference>
<reference evidence="1 2" key="1">
    <citation type="submission" date="2015-11" db="EMBL/GenBank/DDBJ databases">
        <title>Genomic analysis of 38 Legionella species identifies large and diverse effector repertoires.</title>
        <authorList>
            <person name="Burstein D."/>
            <person name="Amaro F."/>
            <person name="Zusman T."/>
            <person name="Lifshitz Z."/>
            <person name="Cohen O."/>
            <person name="Gilbert J.A."/>
            <person name="Pupko T."/>
            <person name="Shuman H.A."/>
            <person name="Segal G."/>
        </authorList>
    </citation>
    <scope>NUCLEOTIDE SEQUENCE [LARGE SCALE GENOMIC DNA]</scope>
    <source>
        <strain evidence="1 2">Mt.St.Helens-9</strain>
    </source>
</reference>
<comment type="caution">
    <text evidence="1">The sequence shown here is derived from an EMBL/GenBank/DDBJ whole genome shotgun (WGS) entry which is preliminary data.</text>
</comment>